<sequence length="102" mass="10909">VAMSSLSSTSLSLETAKEASSVSENPLDEISLTSGQETSTDGDDTYARETFGLLDADGDGLIGQSDVIEELRQRKGFDVNEEEIGPFAKVVDDEGKGKYDIE</sequence>
<dbReference type="Gene3D" id="1.10.238.10">
    <property type="entry name" value="EF-hand"/>
    <property type="match status" value="1"/>
</dbReference>
<accession>A0AAN5CXI1</accession>
<proteinExistence type="predicted"/>
<gene>
    <name evidence="3" type="ORF">PMAYCL1PPCAC_22938</name>
</gene>
<dbReference type="EMBL" id="BTRK01000005">
    <property type="protein sequence ID" value="GMR52743.1"/>
    <property type="molecule type" value="Genomic_DNA"/>
</dbReference>
<evidence type="ECO:0000256" key="1">
    <source>
        <dbReference type="ARBA" id="ARBA00022837"/>
    </source>
</evidence>
<evidence type="ECO:0000256" key="2">
    <source>
        <dbReference type="SAM" id="MobiDB-lite"/>
    </source>
</evidence>
<dbReference type="PROSITE" id="PS00018">
    <property type="entry name" value="EF_HAND_1"/>
    <property type="match status" value="1"/>
</dbReference>
<feature type="region of interest" description="Disordered" evidence="2">
    <location>
        <begin position="1"/>
        <end position="45"/>
    </location>
</feature>
<dbReference type="InterPro" id="IPR011992">
    <property type="entry name" value="EF-hand-dom_pair"/>
</dbReference>
<reference evidence="4" key="1">
    <citation type="submission" date="2022-10" db="EMBL/GenBank/DDBJ databases">
        <title>Genome assembly of Pristionchus species.</title>
        <authorList>
            <person name="Yoshida K."/>
            <person name="Sommer R.J."/>
        </authorList>
    </citation>
    <scope>NUCLEOTIDE SEQUENCE [LARGE SCALE GENOMIC DNA]</scope>
    <source>
        <strain evidence="4">RS5460</strain>
    </source>
</reference>
<dbReference type="InterPro" id="IPR018247">
    <property type="entry name" value="EF_Hand_1_Ca_BS"/>
</dbReference>
<organism evidence="3 4">
    <name type="scientific">Pristionchus mayeri</name>
    <dbReference type="NCBI Taxonomy" id="1317129"/>
    <lineage>
        <taxon>Eukaryota</taxon>
        <taxon>Metazoa</taxon>
        <taxon>Ecdysozoa</taxon>
        <taxon>Nematoda</taxon>
        <taxon>Chromadorea</taxon>
        <taxon>Rhabditida</taxon>
        <taxon>Rhabditina</taxon>
        <taxon>Diplogasteromorpha</taxon>
        <taxon>Diplogasteroidea</taxon>
        <taxon>Neodiplogasteridae</taxon>
        <taxon>Pristionchus</taxon>
    </lineage>
</organism>
<evidence type="ECO:0008006" key="5">
    <source>
        <dbReference type="Google" id="ProtNLM"/>
    </source>
</evidence>
<keyword evidence="1" id="KW-0106">Calcium</keyword>
<keyword evidence="4" id="KW-1185">Reference proteome</keyword>
<feature type="non-terminal residue" evidence="3">
    <location>
        <position position="1"/>
    </location>
</feature>
<evidence type="ECO:0000313" key="3">
    <source>
        <dbReference type="EMBL" id="GMR52743.1"/>
    </source>
</evidence>
<protein>
    <recommendedName>
        <fullName evidence="5">Calmodulin</fullName>
    </recommendedName>
</protein>
<dbReference type="SUPFAM" id="SSF47473">
    <property type="entry name" value="EF-hand"/>
    <property type="match status" value="1"/>
</dbReference>
<comment type="caution">
    <text evidence="3">The sequence shown here is derived from an EMBL/GenBank/DDBJ whole genome shotgun (WGS) entry which is preliminary data.</text>
</comment>
<dbReference type="Proteomes" id="UP001328107">
    <property type="component" value="Unassembled WGS sequence"/>
</dbReference>
<dbReference type="AlphaFoldDB" id="A0AAN5CXI1"/>
<evidence type="ECO:0000313" key="4">
    <source>
        <dbReference type="Proteomes" id="UP001328107"/>
    </source>
</evidence>
<name>A0AAN5CXI1_9BILA</name>
<feature type="non-terminal residue" evidence="3">
    <location>
        <position position="102"/>
    </location>
</feature>
<feature type="compositionally biased region" description="Low complexity" evidence="2">
    <location>
        <begin position="1"/>
        <end position="13"/>
    </location>
</feature>